<dbReference type="AlphaFoldDB" id="A0A7W9WPM1"/>
<comment type="caution">
    <text evidence="2">The sequence shown here is derived from an EMBL/GenBank/DDBJ whole genome shotgun (WGS) entry which is preliminary data.</text>
</comment>
<name>A0A7W9WPM1_CASDE</name>
<proteinExistence type="predicted"/>
<gene>
    <name evidence="2" type="ORF">HNR28_002650</name>
</gene>
<evidence type="ECO:0000259" key="1">
    <source>
        <dbReference type="Pfam" id="PF00561"/>
    </source>
</evidence>
<dbReference type="Gene3D" id="3.40.50.1820">
    <property type="entry name" value="alpha/beta hydrolase"/>
    <property type="match status" value="1"/>
</dbReference>
<dbReference type="RefSeq" id="WP_151024136.1">
    <property type="nucleotide sequence ID" value="NZ_JACHIB010000015.1"/>
</dbReference>
<reference evidence="2 3" key="1">
    <citation type="submission" date="2020-08" db="EMBL/GenBank/DDBJ databases">
        <title>Genomic Encyclopedia of Type Strains, Phase IV (KMG-IV): sequencing the most valuable type-strain genomes for metagenomic binning, comparative biology and taxonomic classification.</title>
        <authorList>
            <person name="Goeker M."/>
        </authorList>
    </citation>
    <scope>NUCLEOTIDE SEQUENCE [LARGE SCALE GENOMIC DNA]</scope>
    <source>
        <strain evidence="2 3">DSM 12141</strain>
    </source>
</reference>
<evidence type="ECO:0000313" key="3">
    <source>
        <dbReference type="Proteomes" id="UP000541136"/>
    </source>
</evidence>
<sequence length="279" mass="30340">MPAPRTDLPHHVLPLPDGRLHYTQAGAGMGVDAGGGAPILLIHGSLCDYRYWRWQVPAFAETRRVIAPSLRGCWPEAQPHPQAQYAVERHAGDLAHLLRALGAHGGAHVVGHSRGAQVALALALQAPQLCRSLTLADPGFRYADEPETPVFYADAVQRLRDGDTEGAIEQFIDTVNGADTWRRMVGWFKDMVRDNAATLLSQVREANLPVDPRDAAALSCPVLLVGGAQSPAKYGTRQDRLQQLLPQARRARIALAAHGMNLANPRAFNRTVLEFIAQA</sequence>
<dbReference type="InterPro" id="IPR050228">
    <property type="entry name" value="Carboxylesterase_BioH"/>
</dbReference>
<dbReference type="PANTHER" id="PTHR43194">
    <property type="entry name" value="HYDROLASE ALPHA/BETA FOLD FAMILY"/>
    <property type="match status" value="1"/>
</dbReference>
<dbReference type="InterPro" id="IPR029058">
    <property type="entry name" value="AB_hydrolase_fold"/>
</dbReference>
<evidence type="ECO:0000313" key="2">
    <source>
        <dbReference type="EMBL" id="MBB6084604.1"/>
    </source>
</evidence>
<dbReference type="SUPFAM" id="SSF53474">
    <property type="entry name" value="alpha/beta-Hydrolases"/>
    <property type="match status" value="1"/>
</dbReference>
<dbReference type="Proteomes" id="UP000541136">
    <property type="component" value="Unassembled WGS sequence"/>
</dbReference>
<protein>
    <submittedName>
        <fullName evidence="2">Pimeloyl-ACP methyl ester carboxylesterase</fullName>
    </submittedName>
</protein>
<dbReference type="Pfam" id="PF00561">
    <property type="entry name" value="Abhydrolase_1"/>
    <property type="match status" value="1"/>
</dbReference>
<dbReference type="EMBL" id="JACHIB010000015">
    <property type="protein sequence ID" value="MBB6084604.1"/>
    <property type="molecule type" value="Genomic_DNA"/>
</dbReference>
<organism evidence="2 3">
    <name type="scientific">Castellaniella defragrans</name>
    <name type="common">Alcaligenes defragrans</name>
    <dbReference type="NCBI Taxonomy" id="75697"/>
    <lineage>
        <taxon>Bacteria</taxon>
        <taxon>Pseudomonadati</taxon>
        <taxon>Pseudomonadota</taxon>
        <taxon>Betaproteobacteria</taxon>
        <taxon>Burkholderiales</taxon>
        <taxon>Alcaligenaceae</taxon>
        <taxon>Castellaniella</taxon>
    </lineage>
</organism>
<dbReference type="InterPro" id="IPR000073">
    <property type="entry name" value="AB_hydrolase_1"/>
</dbReference>
<dbReference type="PANTHER" id="PTHR43194:SF2">
    <property type="entry name" value="PEROXISOMAL MEMBRANE PROTEIN LPX1"/>
    <property type="match status" value="1"/>
</dbReference>
<accession>A0A7W9WPM1</accession>
<feature type="domain" description="AB hydrolase-1" evidence="1">
    <location>
        <begin position="38"/>
        <end position="261"/>
    </location>
</feature>